<comment type="cofactor">
    <cofactor evidence="1 16">
        <name>FAD</name>
        <dbReference type="ChEBI" id="CHEBI:57692"/>
    </cofactor>
</comment>
<protein>
    <recommendedName>
        <fullName evidence="5">pyranose dehydrogenase (acceptor)</fullName>
        <ecNumber evidence="5">1.1.99.29</ecNumber>
    </recommendedName>
</protein>
<evidence type="ECO:0000256" key="14">
    <source>
        <dbReference type="ARBA" id="ARBA00034059"/>
    </source>
</evidence>
<dbReference type="InterPro" id="IPR000172">
    <property type="entry name" value="GMC_OxRdtase_N"/>
</dbReference>
<comment type="catalytic activity">
    <reaction evidence="12">
        <text>pyranose + acceptor = pyranos-3-ulose + reduced acceptor.</text>
        <dbReference type="EC" id="1.1.99.29"/>
    </reaction>
</comment>
<dbReference type="AlphaFoldDB" id="A0AAD5VWG0"/>
<dbReference type="Gene3D" id="3.50.50.60">
    <property type="entry name" value="FAD/NAD(P)-binding domain"/>
    <property type="match status" value="1"/>
</dbReference>
<feature type="domain" description="Glucose-methanol-choline oxidoreductase C-terminal" evidence="19">
    <location>
        <begin position="461"/>
        <end position="597"/>
    </location>
</feature>
<dbReference type="PIRSF" id="PIRSF000137">
    <property type="entry name" value="Alcohol_oxidase"/>
    <property type="match status" value="1"/>
</dbReference>
<feature type="active site" description="Proton donor" evidence="15">
    <location>
        <position position="544"/>
    </location>
</feature>
<dbReference type="InterPro" id="IPR036188">
    <property type="entry name" value="FAD/NAD-bd_sf"/>
</dbReference>
<evidence type="ECO:0000256" key="9">
    <source>
        <dbReference type="ARBA" id="ARBA00024699"/>
    </source>
</evidence>
<reference evidence="20" key="1">
    <citation type="submission" date="2022-07" db="EMBL/GenBank/DDBJ databases">
        <title>Genome Sequence of Leucocoprinus birnbaumii.</title>
        <authorList>
            <person name="Buettner E."/>
        </authorList>
    </citation>
    <scope>NUCLEOTIDE SEQUENCE</scope>
    <source>
        <strain evidence="20">VT141</strain>
    </source>
</reference>
<evidence type="ECO:0000256" key="2">
    <source>
        <dbReference type="ARBA" id="ARBA00004613"/>
    </source>
</evidence>
<evidence type="ECO:0000256" key="7">
    <source>
        <dbReference type="ARBA" id="ARBA00022630"/>
    </source>
</evidence>
<dbReference type="InterPro" id="IPR007867">
    <property type="entry name" value="GMC_OxRtase_C"/>
</dbReference>
<comment type="catalytic activity">
    <reaction evidence="14">
        <text>a pyranoside + acceptor = a pyranosid-3,4-diulose + reduced acceptor.</text>
        <dbReference type="EC" id="1.1.99.29"/>
    </reaction>
</comment>
<feature type="binding site" evidence="16">
    <location>
        <position position="542"/>
    </location>
    <ligand>
        <name>substrate</name>
    </ligand>
</feature>
<keyword evidence="8 16" id="KW-0274">FAD</keyword>
<keyword evidence="7" id="KW-0285">Flavoprotein</keyword>
<evidence type="ECO:0000256" key="16">
    <source>
        <dbReference type="PIRSR" id="PIRSR000137-2"/>
    </source>
</evidence>
<dbReference type="GO" id="GO:0005576">
    <property type="term" value="C:extracellular region"/>
    <property type="evidence" value="ECO:0007669"/>
    <property type="project" value="UniProtKB-SubCell"/>
</dbReference>
<evidence type="ECO:0000259" key="19">
    <source>
        <dbReference type="Pfam" id="PF05199"/>
    </source>
</evidence>
<comment type="catalytic activity">
    <reaction evidence="10">
        <text>pyranose + acceptor = pyranos-2-ulose + reduced acceptor.</text>
        <dbReference type="EC" id="1.1.99.29"/>
    </reaction>
</comment>
<evidence type="ECO:0000256" key="8">
    <source>
        <dbReference type="ARBA" id="ARBA00022827"/>
    </source>
</evidence>
<feature type="domain" description="Glucose-methanol-choline oxidoreductase N-terminal" evidence="18">
    <location>
        <begin position="39"/>
        <end position="353"/>
    </location>
</feature>
<sequence>MLLKKHFASTVPVLLASIRLALGVVFFESVDELPRNLEYDFIIAGGGTGGGTVAGRLAENPKWKILVIEAGPSNEGIFATMPPGLSGQVSNNPNLTWGYFTTPQSGMNDRVTSYSRAKLLGGCSSHNGGGYTRGSRDDWDRWANVTGDNGLRWDNMLEVMKQGENFVNNSAHLPQQGHFDPSVHGFNGKLFVSATYTIYPLNDLLLGVTKELPDEFPFLLDENGGRPIGVSWAHRTEDSTATRSSSATAFIETSGDNLHVLVNTYVTRVLSHPSSSPLSSSSITDFRGVELAKDAQSRRKTLFAKKEVIVAGGVIGTPQILMNSGIGPREELKALGIKTLVDNPSVGKNFTDQISVVVFFNTTLPNTDFDLDQAIAEWNTTHTGPLIMSAPLKNQIVWVRLKDDSPAFEVGPDPSPGENAPHIEVNTNAVSAITGASVNAQLAPGVNGTNTIQISLINLHPVSRGSIKLSSPSPFDPPIIDPGLLNSPLDFAVLREGIRSTQRLFLASVFNTSVFGSVYPLESTSSSDEALDTFIKDEGAPYLHGGCSAMMSPRGASWGVVDPDFGVKGTKGLRVIDASVFPSIPSGHTQAHVYGLAERASRMIKEMWA</sequence>
<keyword evidence="21" id="KW-1185">Reference proteome</keyword>
<comment type="subunit">
    <text evidence="4">Monomer.</text>
</comment>
<evidence type="ECO:0000256" key="1">
    <source>
        <dbReference type="ARBA" id="ARBA00001974"/>
    </source>
</evidence>
<evidence type="ECO:0000256" key="10">
    <source>
        <dbReference type="ARBA" id="ARBA00033986"/>
    </source>
</evidence>
<evidence type="ECO:0000256" key="17">
    <source>
        <dbReference type="SAM" id="SignalP"/>
    </source>
</evidence>
<feature type="binding site" evidence="16">
    <location>
        <position position="266"/>
    </location>
    <ligand>
        <name>FAD</name>
        <dbReference type="ChEBI" id="CHEBI:57692"/>
    </ligand>
</feature>
<dbReference type="EMBL" id="JANIEX010000431">
    <property type="protein sequence ID" value="KAJ3567192.1"/>
    <property type="molecule type" value="Genomic_DNA"/>
</dbReference>
<evidence type="ECO:0000256" key="3">
    <source>
        <dbReference type="ARBA" id="ARBA00010790"/>
    </source>
</evidence>
<evidence type="ECO:0000256" key="5">
    <source>
        <dbReference type="ARBA" id="ARBA00013177"/>
    </source>
</evidence>
<evidence type="ECO:0000256" key="11">
    <source>
        <dbReference type="ARBA" id="ARBA00034010"/>
    </source>
</evidence>
<evidence type="ECO:0000256" key="15">
    <source>
        <dbReference type="PIRSR" id="PIRSR000137-1"/>
    </source>
</evidence>
<comment type="similarity">
    <text evidence="3">Belongs to the GMC oxidoreductase family.</text>
</comment>
<comment type="caution">
    <text evidence="20">The sequence shown here is derived from an EMBL/GenBank/DDBJ whole genome shotgun (WGS) entry which is preliminary data.</text>
</comment>
<dbReference type="Pfam" id="PF00732">
    <property type="entry name" value="GMC_oxred_N"/>
    <property type="match status" value="1"/>
</dbReference>
<accession>A0AAD5VWG0</accession>
<dbReference type="Proteomes" id="UP001213000">
    <property type="component" value="Unassembled WGS sequence"/>
</dbReference>
<dbReference type="EC" id="1.1.99.29" evidence="5"/>
<keyword evidence="17" id="KW-0732">Signal</keyword>
<feature type="signal peptide" evidence="17">
    <location>
        <begin position="1"/>
        <end position="23"/>
    </location>
</feature>
<dbReference type="PANTHER" id="PTHR11552">
    <property type="entry name" value="GLUCOSE-METHANOL-CHOLINE GMC OXIDOREDUCTASE"/>
    <property type="match status" value="1"/>
</dbReference>
<dbReference type="Gene3D" id="3.30.560.10">
    <property type="entry name" value="Glucose Oxidase, domain 3"/>
    <property type="match status" value="1"/>
</dbReference>
<comment type="subcellular location">
    <subcellularLocation>
        <location evidence="2">Secreted</location>
    </subcellularLocation>
</comment>
<evidence type="ECO:0000256" key="13">
    <source>
        <dbReference type="ARBA" id="ARBA00034050"/>
    </source>
</evidence>
<gene>
    <name evidence="20" type="ORF">NP233_g6529</name>
</gene>
<evidence type="ECO:0000256" key="4">
    <source>
        <dbReference type="ARBA" id="ARBA00011245"/>
    </source>
</evidence>
<comment type="catalytic activity">
    <reaction evidence="11">
        <text>pyranose + acceptor = pyranos-2,3-diulose + reduced acceptor.</text>
        <dbReference type="EC" id="1.1.99.29"/>
    </reaction>
</comment>
<dbReference type="PANTHER" id="PTHR11552:SF147">
    <property type="entry name" value="CHOLINE DEHYDROGENASE, MITOCHONDRIAL"/>
    <property type="match status" value="1"/>
</dbReference>
<evidence type="ECO:0000313" key="20">
    <source>
        <dbReference type="EMBL" id="KAJ3567192.1"/>
    </source>
</evidence>
<keyword evidence="6" id="KW-0964">Secreted</keyword>
<dbReference type="SUPFAM" id="SSF51905">
    <property type="entry name" value="FAD/NAD(P)-binding domain"/>
    <property type="match status" value="1"/>
</dbReference>
<evidence type="ECO:0000313" key="21">
    <source>
        <dbReference type="Proteomes" id="UP001213000"/>
    </source>
</evidence>
<proteinExistence type="inferred from homology"/>
<dbReference type="Pfam" id="PF05199">
    <property type="entry name" value="GMC_oxred_C"/>
    <property type="match status" value="1"/>
</dbReference>
<dbReference type="InterPro" id="IPR012132">
    <property type="entry name" value="GMC_OxRdtase"/>
</dbReference>
<dbReference type="SUPFAM" id="SSF54373">
    <property type="entry name" value="FAD-linked reductases, C-terminal domain"/>
    <property type="match status" value="1"/>
</dbReference>
<organism evidence="20 21">
    <name type="scientific">Leucocoprinus birnbaumii</name>
    <dbReference type="NCBI Taxonomy" id="56174"/>
    <lineage>
        <taxon>Eukaryota</taxon>
        <taxon>Fungi</taxon>
        <taxon>Dikarya</taxon>
        <taxon>Basidiomycota</taxon>
        <taxon>Agaricomycotina</taxon>
        <taxon>Agaricomycetes</taxon>
        <taxon>Agaricomycetidae</taxon>
        <taxon>Agaricales</taxon>
        <taxon>Agaricineae</taxon>
        <taxon>Agaricaceae</taxon>
        <taxon>Leucocoprinus</taxon>
    </lineage>
</organism>
<dbReference type="GO" id="GO:0050660">
    <property type="term" value="F:flavin adenine dinucleotide binding"/>
    <property type="evidence" value="ECO:0007669"/>
    <property type="project" value="InterPro"/>
</dbReference>
<name>A0AAD5VWG0_9AGAR</name>
<evidence type="ECO:0000259" key="18">
    <source>
        <dbReference type="Pfam" id="PF00732"/>
    </source>
</evidence>
<feature type="chain" id="PRO_5042081325" description="pyranose dehydrogenase (acceptor)" evidence="17">
    <location>
        <begin position="24"/>
        <end position="609"/>
    </location>
</feature>
<evidence type="ECO:0000256" key="12">
    <source>
        <dbReference type="ARBA" id="ARBA00034029"/>
    </source>
</evidence>
<evidence type="ECO:0000256" key="6">
    <source>
        <dbReference type="ARBA" id="ARBA00022525"/>
    </source>
</evidence>
<comment type="function">
    <text evidence="9">Catalyzes the single-oxidation or sequential double oxidation reaction of carbohydrates primarily at carbon-2 and/or carbon-3 with the concomitant reduction of the flavin. The enzyme exhibits a broad sugar substrate specificity, oxidizing different aldopyranoses to the corresponding C-1, C-2, C-3 or C-1,2, C-2,3 and C-3,4 (di)dehydro sugars with substrate-specific regioselectivity. Accepts only a narrow range of electron acceptors such as substituted benzoquinones and complexed metal ions and reacts extremely slowly with O(2) as acceptor. May play a role in the natural recycling of plant matter by oxidizing all major monosaccharides in lignocellulose and by reducing quinone compounds or reactive radical species generated during lignin depolymerization.</text>
</comment>
<feature type="active site" description="Proton acceptor" evidence="15">
    <location>
        <position position="588"/>
    </location>
</feature>
<comment type="catalytic activity">
    <reaction evidence="13">
        <text>a pyranoside + acceptor = a pyranosid-3-ulose + reduced acceptor.</text>
        <dbReference type="EC" id="1.1.99.29"/>
    </reaction>
</comment>
<dbReference type="GO" id="GO:0033718">
    <property type="term" value="F:pyranose dehydrogenase (acceptor) activity"/>
    <property type="evidence" value="ECO:0007669"/>
    <property type="project" value="UniProtKB-EC"/>
</dbReference>